<evidence type="ECO:0000256" key="7">
    <source>
        <dbReference type="SAM" id="MobiDB-lite"/>
    </source>
</evidence>
<dbReference type="SMART" id="SM00275">
    <property type="entry name" value="G_alpha"/>
    <property type="match status" value="1"/>
</dbReference>
<feature type="compositionally biased region" description="Basic and acidic residues" evidence="7">
    <location>
        <begin position="20"/>
        <end position="30"/>
    </location>
</feature>
<gene>
    <name evidence="8" type="ORF">PsYK624_150480</name>
</gene>
<dbReference type="Proteomes" id="UP000703269">
    <property type="component" value="Unassembled WGS sequence"/>
</dbReference>
<feature type="binding site" evidence="5">
    <location>
        <begin position="312"/>
        <end position="318"/>
    </location>
    <ligand>
        <name>GTP</name>
        <dbReference type="ChEBI" id="CHEBI:37565"/>
    </ligand>
</feature>
<evidence type="ECO:0000256" key="5">
    <source>
        <dbReference type="PIRSR" id="PIRSR601019-1"/>
    </source>
</evidence>
<dbReference type="GO" id="GO:0046872">
    <property type="term" value="F:metal ion binding"/>
    <property type="evidence" value="ECO:0007669"/>
    <property type="project" value="UniProtKB-KW"/>
</dbReference>
<dbReference type="EMBL" id="BPQB01000095">
    <property type="protein sequence ID" value="GJE98811.1"/>
    <property type="molecule type" value="Genomic_DNA"/>
</dbReference>
<keyword evidence="3 5" id="KW-0342">GTP-binding</keyword>
<dbReference type="InterPro" id="IPR027417">
    <property type="entry name" value="P-loop_NTPase"/>
</dbReference>
<dbReference type="PANTHER" id="PTHR10218">
    <property type="entry name" value="GTP-BINDING PROTEIN ALPHA SUBUNIT"/>
    <property type="match status" value="1"/>
</dbReference>
<feature type="compositionally biased region" description="Basic and acidic residues" evidence="7">
    <location>
        <begin position="216"/>
        <end position="234"/>
    </location>
</feature>
<sequence length="504" mass="56669">MHESDDPLTRALAPPPDETPEAKEVRLRAEDEARRVSEQIDEALNKERAALKKKKVMKMLLLGQSESGKSTTLKNMQMAYTPRAWAQERASWKAVIQLNLIRSINTIVDALAEELSAPQAPTRQSSQSSDEGHSPATDQIAIPQDRRGALMKLRMRLTPLRQVEGDLKARLGAGTDEITEASLAAGAEAMMATPFDDAAYPTPARRFSPRDVVVRSHRAWKERETARKTKDRATPQRPNSPPGSASDSRDSATDVLAGCADDMLALWTDPLVREIVRRRRLMGQLGDSAEYFLSCIPRIATRDYEPSDNDILRARIRTLGVQEYNLTFESEDDTRGLGREWAIYDVGGSRTSRAAWLPYFVDVHAILFLAPISGFDERLLEDRRVNRLEDSFILWQSICKSELLKKVILILFMNKCDLLERKLKAGIQISRYMTSYGNRANDFGTFSSYLKNKFRDVLTTNSPEKRHFYGYMTSVVDSEATAKTLASVRDGIIQLHLKSAAFVG</sequence>
<evidence type="ECO:0000256" key="4">
    <source>
        <dbReference type="ARBA" id="ARBA00023224"/>
    </source>
</evidence>
<feature type="compositionally biased region" description="Polar residues" evidence="7">
    <location>
        <begin position="119"/>
        <end position="129"/>
    </location>
</feature>
<dbReference type="GO" id="GO:0005834">
    <property type="term" value="C:heterotrimeric G-protein complex"/>
    <property type="evidence" value="ECO:0007669"/>
    <property type="project" value="TreeGrafter"/>
</dbReference>
<accession>A0A9P3GPJ5</accession>
<keyword evidence="4" id="KW-0807">Transducer</keyword>
<evidence type="ECO:0000313" key="9">
    <source>
        <dbReference type="Proteomes" id="UP000703269"/>
    </source>
</evidence>
<feature type="region of interest" description="Disordered" evidence="7">
    <location>
        <begin position="216"/>
        <end position="252"/>
    </location>
</feature>
<evidence type="ECO:0000256" key="3">
    <source>
        <dbReference type="ARBA" id="ARBA00023134"/>
    </source>
</evidence>
<dbReference type="GO" id="GO:0003924">
    <property type="term" value="F:GTPase activity"/>
    <property type="evidence" value="ECO:0007669"/>
    <property type="project" value="InterPro"/>
</dbReference>
<feature type="binding site" evidence="5">
    <location>
        <begin position="287"/>
        <end position="288"/>
    </location>
    <ligand>
        <name>GTP</name>
        <dbReference type="ChEBI" id="CHEBI:37565"/>
    </ligand>
</feature>
<dbReference type="FunFam" id="3.40.50.300:FF:000692">
    <property type="entry name" value="Guanine nucleotide-binding protein subunit alpha"/>
    <property type="match status" value="1"/>
</dbReference>
<dbReference type="PROSITE" id="PS51882">
    <property type="entry name" value="G_ALPHA"/>
    <property type="match status" value="1"/>
</dbReference>
<keyword evidence="9" id="KW-1185">Reference proteome</keyword>
<dbReference type="SUPFAM" id="SSF47895">
    <property type="entry name" value="Transducin (alpha subunit), insertion domain"/>
    <property type="match status" value="1"/>
</dbReference>
<dbReference type="InterPro" id="IPR011025">
    <property type="entry name" value="GproteinA_insert"/>
</dbReference>
<dbReference type="SUPFAM" id="SSF52540">
    <property type="entry name" value="P-loop containing nucleoside triphosphate hydrolases"/>
    <property type="match status" value="1"/>
</dbReference>
<keyword evidence="6" id="KW-0460">Magnesium</keyword>
<keyword evidence="1 6" id="KW-0479">Metal-binding</keyword>
<dbReference type="GO" id="GO:0031683">
    <property type="term" value="F:G-protein beta/gamma-subunit complex binding"/>
    <property type="evidence" value="ECO:0007669"/>
    <property type="project" value="InterPro"/>
</dbReference>
<evidence type="ECO:0000256" key="6">
    <source>
        <dbReference type="PIRSR" id="PIRSR601019-2"/>
    </source>
</evidence>
<name>A0A9P3GPJ5_9APHY</name>
<dbReference type="Gene3D" id="3.40.50.300">
    <property type="entry name" value="P-loop containing nucleotide triphosphate hydrolases"/>
    <property type="match status" value="2"/>
</dbReference>
<dbReference type="OrthoDB" id="5817230at2759"/>
<dbReference type="GO" id="GO:0007188">
    <property type="term" value="P:adenylate cyclase-modulating G protein-coupled receptor signaling pathway"/>
    <property type="evidence" value="ECO:0007669"/>
    <property type="project" value="TreeGrafter"/>
</dbReference>
<keyword evidence="2 5" id="KW-0547">Nucleotide-binding</keyword>
<organism evidence="8 9">
    <name type="scientific">Phanerochaete sordida</name>
    <dbReference type="NCBI Taxonomy" id="48140"/>
    <lineage>
        <taxon>Eukaryota</taxon>
        <taxon>Fungi</taxon>
        <taxon>Dikarya</taxon>
        <taxon>Basidiomycota</taxon>
        <taxon>Agaricomycotina</taxon>
        <taxon>Agaricomycetes</taxon>
        <taxon>Polyporales</taxon>
        <taxon>Phanerochaetaceae</taxon>
        <taxon>Phanerochaete</taxon>
    </lineage>
</organism>
<feature type="region of interest" description="Disordered" evidence="7">
    <location>
        <begin position="1"/>
        <end position="30"/>
    </location>
</feature>
<proteinExistence type="predicted"/>
<dbReference type="AlphaFoldDB" id="A0A9P3GPJ5"/>
<dbReference type="InterPro" id="IPR001019">
    <property type="entry name" value="Gprotein_alpha_su"/>
</dbReference>
<evidence type="ECO:0000256" key="2">
    <source>
        <dbReference type="ARBA" id="ARBA00022741"/>
    </source>
</evidence>
<dbReference type="PANTHER" id="PTHR10218:SF360">
    <property type="entry name" value="GUANINE NUCLEOTIDE-BINDING PROTEIN SUBUNIT ALPHA HOMOLOG"/>
    <property type="match status" value="1"/>
</dbReference>
<feature type="binding site" evidence="5">
    <location>
        <begin position="414"/>
        <end position="417"/>
    </location>
    <ligand>
        <name>GTP</name>
        <dbReference type="ChEBI" id="CHEBI:37565"/>
    </ligand>
</feature>
<dbReference type="GO" id="GO:0005525">
    <property type="term" value="F:GTP binding"/>
    <property type="evidence" value="ECO:0007669"/>
    <property type="project" value="UniProtKB-KW"/>
</dbReference>
<protein>
    <submittedName>
        <fullName evidence="8">G-alpha-domain-containing protein</fullName>
    </submittedName>
</protein>
<dbReference type="GO" id="GO:0001664">
    <property type="term" value="F:G protein-coupled receptor binding"/>
    <property type="evidence" value="ECO:0007669"/>
    <property type="project" value="TreeGrafter"/>
</dbReference>
<dbReference type="Pfam" id="PF00503">
    <property type="entry name" value="G-alpha"/>
    <property type="match status" value="1"/>
</dbReference>
<reference evidence="8 9" key="1">
    <citation type="submission" date="2021-08" db="EMBL/GenBank/DDBJ databases">
        <title>Draft Genome Sequence of Phanerochaete sordida strain YK-624.</title>
        <authorList>
            <person name="Mori T."/>
            <person name="Dohra H."/>
            <person name="Suzuki T."/>
            <person name="Kawagishi H."/>
            <person name="Hirai H."/>
        </authorList>
    </citation>
    <scope>NUCLEOTIDE SEQUENCE [LARGE SCALE GENOMIC DNA]</scope>
    <source>
        <strain evidence="8 9">YK-624</strain>
    </source>
</reference>
<evidence type="ECO:0000256" key="1">
    <source>
        <dbReference type="ARBA" id="ARBA00022723"/>
    </source>
</evidence>
<evidence type="ECO:0000313" key="8">
    <source>
        <dbReference type="EMBL" id="GJE98811.1"/>
    </source>
</evidence>
<comment type="caution">
    <text evidence="8">The sequence shown here is derived from an EMBL/GenBank/DDBJ whole genome shotgun (WGS) entry which is preliminary data.</text>
</comment>
<dbReference type="GO" id="GO:0005737">
    <property type="term" value="C:cytoplasm"/>
    <property type="evidence" value="ECO:0007669"/>
    <property type="project" value="TreeGrafter"/>
</dbReference>
<feature type="binding site" evidence="6">
    <location>
        <position position="318"/>
    </location>
    <ligand>
        <name>Mg(2+)</name>
        <dbReference type="ChEBI" id="CHEBI:18420"/>
    </ligand>
</feature>
<dbReference type="PRINTS" id="PR00318">
    <property type="entry name" value="GPROTEINA"/>
</dbReference>
<feature type="region of interest" description="Disordered" evidence="7">
    <location>
        <begin position="117"/>
        <end position="145"/>
    </location>
</feature>